<dbReference type="EMBL" id="JAZHXI010000008">
    <property type="protein sequence ID" value="KAL2069320.1"/>
    <property type="molecule type" value="Genomic_DNA"/>
</dbReference>
<proteinExistence type="predicted"/>
<reference evidence="2 3" key="1">
    <citation type="journal article" date="2024" name="Commun. Biol.">
        <title>Comparative genomic analysis of thermophilic fungi reveals convergent evolutionary adaptations and gene losses.</title>
        <authorList>
            <person name="Steindorff A.S."/>
            <person name="Aguilar-Pontes M.V."/>
            <person name="Robinson A.J."/>
            <person name="Andreopoulos B."/>
            <person name="LaButti K."/>
            <person name="Kuo A."/>
            <person name="Mondo S."/>
            <person name="Riley R."/>
            <person name="Otillar R."/>
            <person name="Haridas S."/>
            <person name="Lipzen A."/>
            <person name="Grimwood J."/>
            <person name="Schmutz J."/>
            <person name="Clum A."/>
            <person name="Reid I.D."/>
            <person name="Moisan M.C."/>
            <person name="Butler G."/>
            <person name="Nguyen T.T.M."/>
            <person name="Dewar K."/>
            <person name="Conant G."/>
            <person name="Drula E."/>
            <person name="Henrissat B."/>
            <person name="Hansel C."/>
            <person name="Singer S."/>
            <person name="Hutchinson M.I."/>
            <person name="de Vries R.P."/>
            <person name="Natvig D.O."/>
            <person name="Powell A.J."/>
            <person name="Tsang A."/>
            <person name="Grigoriev I.V."/>
        </authorList>
    </citation>
    <scope>NUCLEOTIDE SEQUENCE [LARGE SCALE GENOMIC DNA]</scope>
    <source>
        <strain evidence="2 3">CBS 494.80</strain>
    </source>
</reference>
<name>A0ABR4CH90_9HELO</name>
<comment type="caution">
    <text evidence="2">The sequence shown here is derived from an EMBL/GenBank/DDBJ whole genome shotgun (WGS) entry which is preliminary data.</text>
</comment>
<dbReference type="Proteomes" id="UP001595075">
    <property type="component" value="Unassembled WGS sequence"/>
</dbReference>
<keyword evidence="1" id="KW-0560">Oxidoreductase</keyword>
<dbReference type="InterPro" id="IPR036291">
    <property type="entry name" value="NAD(P)-bd_dom_sf"/>
</dbReference>
<dbReference type="PANTHER" id="PTHR43157">
    <property type="entry name" value="PHOSPHATIDYLINOSITOL-GLYCAN BIOSYNTHESIS CLASS F PROTEIN-RELATED"/>
    <property type="match status" value="1"/>
</dbReference>
<evidence type="ECO:0000313" key="2">
    <source>
        <dbReference type="EMBL" id="KAL2069320.1"/>
    </source>
</evidence>
<gene>
    <name evidence="2" type="ORF">VTL71DRAFT_15658</name>
</gene>
<dbReference type="Pfam" id="PF00106">
    <property type="entry name" value="adh_short"/>
    <property type="match status" value="1"/>
</dbReference>
<protein>
    <recommendedName>
        <fullName evidence="4">NAD(P)-binding protein</fullName>
    </recommendedName>
</protein>
<dbReference type="PRINTS" id="PR00081">
    <property type="entry name" value="GDHRDH"/>
</dbReference>
<keyword evidence="3" id="KW-1185">Reference proteome</keyword>
<evidence type="ECO:0000256" key="1">
    <source>
        <dbReference type="ARBA" id="ARBA00023002"/>
    </source>
</evidence>
<dbReference type="Gene3D" id="3.40.50.720">
    <property type="entry name" value="NAD(P)-binding Rossmann-like Domain"/>
    <property type="match status" value="1"/>
</dbReference>
<evidence type="ECO:0008006" key="4">
    <source>
        <dbReference type="Google" id="ProtNLM"/>
    </source>
</evidence>
<organism evidence="2 3">
    <name type="scientific">Oculimacula yallundae</name>
    <dbReference type="NCBI Taxonomy" id="86028"/>
    <lineage>
        <taxon>Eukaryota</taxon>
        <taxon>Fungi</taxon>
        <taxon>Dikarya</taxon>
        <taxon>Ascomycota</taxon>
        <taxon>Pezizomycotina</taxon>
        <taxon>Leotiomycetes</taxon>
        <taxon>Helotiales</taxon>
        <taxon>Ploettnerulaceae</taxon>
        <taxon>Oculimacula</taxon>
    </lineage>
</organism>
<dbReference type="SUPFAM" id="SSF51735">
    <property type="entry name" value="NAD(P)-binding Rossmann-fold domains"/>
    <property type="match status" value="1"/>
</dbReference>
<evidence type="ECO:0000313" key="3">
    <source>
        <dbReference type="Proteomes" id="UP001595075"/>
    </source>
</evidence>
<dbReference type="PANTHER" id="PTHR43157:SF31">
    <property type="entry name" value="PHOSPHATIDYLINOSITOL-GLYCAN BIOSYNTHESIS CLASS F PROTEIN"/>
    <property type="match status" value="1"/>
</dbReference>
<accession>A0ABR4CH90</accession>
<dbReference type="InterPro" id="IPR002347">
    <property type="entry name" value="SDR_fam"/>
</dbReference>
<sequence>MPSLSEIRQYLGGQIFGKPFLPNVDLENKTYVITGANTGLGLECAKHLATLKASKIILGCRSLAKGLTAKDALLKLHPTTSIEVWEVDQSSFASVLAFAERMKTLENLHGLVANAGIETSLEKLKETAEKSDGSMYTNLTIVGSMQHVFAPSKELNVANGKNIFEVLSDERSANMMGRYELSKLMVQMCEKEMAERLIAGKKGAGRSAVVNCVNPGWCATELSRYYDKGRIVGGIFSLIGRTAEDGGKTLVHGVTAGEETHGRYLSECEMKTESVFVSSQEGDRIQKKLWNDLSKIIEKVSPGAMSLV</sequence>